<sequence>MRPRFNFKSTTSTVAKAPRNKSSETDRKPKKLAPKRKDMNNAHLLSQSVLNFAKAAFVLALTVIFVVLACLGKIDTEFFYTLVGSFSPFL</sequence>
<evidence type="ECO:0000313" key="3">
    <source>
        <dbReference type="EMBL" id="RFU61146.1"/>
    </source>
</evidence>
<dbReference type="RefSeq" id="WP_117324180.1">
    <property type="nucleotide sequence ID" value="NZ_QVTD01000017.1"/>
</dbReference>
<keyword evidence="2" id="KW-0812">Transmembrane</keyword>
<feature type="region of interest" description="Disordered" evidence="1">
    <location>
        <begin position="1"/>
        <end position="37"/>
    </location>
</feature>
<dbReference type="EMBL" id="QVTD01000017">
    <property type="protein sequence ID" value="RFU61146.1"/>
    <property type="molecule type" value="Genomic_DNA"/>
</dbReference>
<name>A0A372L7C7_9BACI</name>
<organism evidence="3 4">
    <name type="scientific">Peribacillus glennii</name>
    <dbReference type="NCBI Taxonomy" id="2303991"/>
    <lineage>
        <taxon>Bacteria</taxon>
        <taxon>Bacillati</taxon>
        <taxon>Bacillota</taxon>
        <taxon>Bacilli</taxon>
        <taxon>Bacillales</taxon>
        <taxon>Bacillaceae</taxon>
        <taxon>Peribacillus</taxon>
    </lineage>
</organism>
<dbReference type="AlphaFoldDB" id="A0A372L7C7"/>
<accession>A0A372L7C7</accession>
<reference evidence="3 4" key="1">
    <citation type="submission" date="2018-08" db="EMBL/GenBank/DDBJ databases">
        <title>Bacillus chawlae sp. nov., Bacillus glennii sp. nov., and Bacillus saganii sp. nov. Isolated from the Vehicle Assembly Building at Kennedy Space Center where the Viking Spacecraft were Assembled.</title>
        <authorList>
            <person name="Seuylemezian A."/>
            <person name="Vaishampayan P."/>
        </authorList>
    </citation>
    <scope>NUCLEOTIDE SEQUENCE [LARGE SCALE GENOMIC DNA]</scope>
    <source>
        <strain evidence="3 4">V44-8</strain>
    </source>
</reference>
<evidence type="ECO:0000256" key="1">
    <source>
        <dbReference type="SAM" id="MobiDB-lite"/>
    </source>
</evidence>
<keyword evidence="4" id="KW-1185">Reference proteome</keyword>
<proteinExistence type="predicted"/>
<feature type="transmembrane region" description="Helical" evidence="2">
    <location>
        <begin position="49"/>
        <end position="71"/>
    </location>
</feature>
<dbReference type="Proteomes" id="UP000262939">
    <property type="component" value="Unassembled WGS sequence"/>
</dbReference>
<protein>
    <submittedName>
        <fullName evidence="3">Uncharacterized protein</fullName>
    </submittedName>
</protein>
<evidence type="ECO:0000256" key="2">
    <source>
        <dbReference type="SAM" id="Phobius"/>
    </source>
</evidence>
<keyword evidence="2" id="KW-0472">Membrane</keyword>
<gene>
    <name evidence="3" type="ORF">D0466_19400</name>
</gene>
<comment type="caution">
    <text evidence="3">The sequence shown here is derived from an EMBL/GenBank/DDBJ whole genome shotgun (WGS) entry which is preliminary data.</text>
</comment>
<dbReference type="OrthoDB" id="9885400at2"/>
<keyword evidence="2" id="KW-1133">Transmembrane helix</keyword>
<evidence type="ECO:0000313" key="4">
    <source>
        <dbReference type="Proteomes" id="UP000262939"/>
    </source>
</evidence>